<feature type="domain" description="Major facilitator superfamily (MFS) profile" evidence="10">
    <location>
        <begin position="18"/>
        <end position="468"/>
    </location>
</feature>
<dbReference type="OrthoDB" id="9781469at2"/>
<evidence type="ECO:0000256" key="3">
    <source>
        <dbReference type="ARBA" id="ARBA00022448"/>
    </source>
</evidence>
<gene>
    <name evidence="11" type="ORF">B7R22_17425</name>
</gene>
<dbReference type="Gene3D" id="1.20.1720.10">
    <property type="entry name" value="Multidrug resistance protein D"/>
    <property type="match status" value="1"/>
</dbReference>
<feature type="compositionally biased region" description="Low complexity" evidence="8">
    <location>
        <begin position="488"/>
        <end position="504"/>
    </location>
</feature>
<evidence type="ECO:0000256" key="1">
    <source>
        <dbReference type="ARBA" id="ARBA00004651"/>
    </source>
</evidence>
<feature type="transmembrane region" description="Helical" evidence="9">
    <location>
        <begin position="413"/>
        <end position="435"/>
    </location>
</feature>
<proteinExistence type="inferred from homology"/>
<dbReference type="SUPFAM" id="SSF103473">
    <property type="entry name" value="MFS general substrate transporter"/>
    <property type="match status" value="1"/>
</dbReference>
<dbReference type="PANTHER" id="PTHR42718:SF9">
    <property type="entry name" value="MAJOR FACILITATOR SUPERFAMILY MULTIDRUG TRANSPORTER MFSC"/>
    <property type="match status" value="1"/>
</dbReference>
<organism evidence="11 12">
    <name type="scientific">Subtercola boreus</name>
    <dbReference type="NCBI Taxonomy" id="120213"/>
    <lineage>
        <taxon>Bacteria</taxon>
        <taxon>Bacillati</taxon>
        <taxon>Actinomycetota</taxon>
        <taxon>Actinomycetes</taxon>
        <taxon>Micrococcales</taxon>
        <taxon>Microbacteriaceae</taxon>
        <taxon>Subtercola</taxon>
    </lineage>
</organism>
<dbReference type="Pfam" id="PF07690">
    <property type="entry name" value="MFS_1"/>
    <property type="match status" value="1"/>
</dbReference>
<dbReference type="InterPro" id="IPR004638">
    <property type="entry name" value="EmrB-like"/>
</dbReference>
<feature type="transmembrane region" description="Helical" evidence="9">
    <location>
        <begin position="441"/>
        <end position="464"/>
    </location>
</feature>
<keyword evidence="6 9" id="KW-1133">Transmembrane helix</keyword>
<evidence type="ECO:0000256" key="7">
    <source>
        <dbReference type="ARBA" id="ARBA00023136"/>
    </source>
</evidence>
<feature type="compositionally biased region" description="Basic and acidic residues" evidence="8">
    <location>
        <begin position="505"/>
        <end position="514"/>
    </location>
</feature>
<feature type="transmembrane region" description="Helical" evidence="9">
    <location>
        <begin position="309"/>
        <end position="331"/>
    </location>
</feature>
<keyword evidence="7 9" id="KW-0472">Membrane</keyword>
<reference evidence="11 12" key="1">
    <citation type="submission" date="2017-04" db="EMBL/GenBank/DDBJ databases">
        <title>Comparative genome analysis of Subtercola boreus.</title>
        <authorList>
            <person name="Cho Y.-J."/>
            <person name="Cho A."/>
            <person name="Kim O.-S."/>
            <person name="Lee J.-I."/>
        </authorList>
    </citation>
    <scope>NUCLEOTIDE SEQUENCE [LARGE SCALE GENOMIC DNA]</scope>
    <source>
        <strain evidence="11 12">P27479</strain>
    </source>
</reference>
<feature type="transmembrane region" description="Helical" evidence="9">
    <location>
        <begin position="338"/>
        <end position="356"/>
    </location>
</feature>
<dbReference type="Gene3D" id="1.20.1250.20">
    <property type="entry name" value="MFS general substrate transporter like domains"/>
    <property type="match status" value="1"/>
</dbReference>
<dbReference type="AlphaFoldDB" id="A0A3E0VTI6"/>
<name>A0A3E0VTI6_9MICO</name>
<dbReference type="GO" id="GO:0005886">
    <property type="term" value="C:plasma membrane"/>
    <property type="evidence" value="ECO:0007669"/>
    <property type="project" value="UniProtKB-SubCell"/>
</dbReference>
<dbReference type="InterPro" id="IPR036259">
    <property type="entry name" value="MFS_trans_sf"/>
</dbReference>
<comment type="similarity">
    <text evidence="2">Belongs to the major facilitator superfamily. EmrB family.</text>
</comment>
<feature type="transmembrane region" description="Helical" evidence="9">
    <location>
        <begin position="230"/>
        <end position="251"/>
    </location>
</feature>
<dbReference type="NCBIfam" id="TIGR00711">
    <property type="entry name" value="efflux_EmrB"/>
    <property type="match status" value="1"/>
</dbReference>
<evidence type="ECO:0000256" key="6">
    <source>
        <dbReference type="ARBA" id="ARBA00022989"/>
    </source>
</evidence>
<feature type="transmembrane region" description="Helical" evidence="9">
    <location>
        <begin position="272"/>
        <end position="297"/>
    </location>
</feature>
<feature type="transmembrane region" description="Helical" evidence="9">
    <location>
        <begin position="206"/>
        <end position="224"/>
    </location>
</feature>
<feature type="transmembrane region" description="Helical" evidence="9">
    <location>
        <begin position="56"/>
        <end position="75"/>
    </location>
</feature>
<dbReference type="GO" id="GO:0022857">
    <property type="term" value="F:transmembrane transporter activity"/>
    <property type="evidence" value="ECO:0007669"/>
    <property type="project" value="InterPro"/>
</dbReference>
<dbReference type="PRINTS" id="PR01036">
    <property type="entry name" value="TCRTETB"/>
</dbReference>
<evidence type="ECO:0000256" key="5">
    <source>
        <dbReference type="ARBA" id="ARBA00022692"/>
    </source>
</evidence>
<dbReference type="EMBL" id="NBXB01000045">
    <property type="protein sequence ID" value="RFA12207.1"/>
    <property type="molecule type" value="Genomic_DNA"/>
</dbReference>
<sequence>MIVNRELRTRKASPKGLVLAICCLSLFIVSMDVTIVNVALPSIRVDFGASVSDLQWIIDGYTLTIASFLLLSGSMADRFGRRRVFQIGLVVFSLGSLLCSIAPSIGFLIFARVLQALGGSMLNPVAMSIITNVFTGARERARAVGIWGAIVGVSMAFGPLVGGALTETVGWRSVFWVNVPVGIAAIILCAVFVPESRAAVARKLDPLGQLFVIVALVSLVFGLIEGPRQGWSNPLIIGLFVLTAVAVLLLAKHEGRTREPFVDLRFFRSIPFSSATITAVCGFAAYGGFLFVNALYLQDVRGLSAFHTGLYMLPLAIATLVCSLISGNLVARFGTRPSLVLAGSLIAASALVLTTLTADTPVIVLFGAYVLFGLGFGMINAPITTTAVSGMPRSQAGVAAGLASTSRQTGSSIGVALAGTVTAAGAAGVIGPAFALATHPFWWIVIGCGAVIVILGITASTSWARRSTELIAHLLADAEPADAKPADAEPAQVPAGAASGPVAPEHAHSDAGRR</sequence>
<feature type="region of interest" description="Disordered" evidence="8">
    <location>
        <begin position="481"/>
        <end position="514"/>
    </location>
</feature>
<protein>
    <submittedName>
        <fullName evidence="11">MFS transporter</fullName>
    </submittedName>
</protein>
<feature type="transmembrane region" description="Helical" evidence="9">
    <location>
        <begin position="362"/>
        <end position="383"/>
    </location>
</feature>
<evidence type="ECO:0000313" key="11">
    <source>
        <dbReference type="EMBL" id="RFA12207.1"/>
    </source>
</evidence>
<feature type="transmembrane region" description="Helical" evidence="9">
    <location>
        <begin position="116"/>
        <end position="137"/>
    </location>
</feature>
<keyword evidence="5 9" id="KW-0812">Transmembrane</keyword>
<evidence type="ECO:0000256" key="4">
    <source>
        <dbReference type="ARBA" id="ARBA00022475"/>
    </source>
</evidence>
<evidence type="ECO:0000259" key="10">
    <source>
        <dbReference type="PROSITE" id="PS50850"/>
    </source>
</evidence>
<accession>A0A3E0VTI6</accession>
<feature type="transmembrane region" description="Helical" evidence="9">
    <location>
        <begin position="87"/>
        <end position="110"/>
    </location>
</feature>
<dbReference type="InterPro" id="IPR020846">
    <property type="entry name" value="MFS_dom"/>
</dbReference>
<dbReference type="PANTHER" id="PTHR42718">
    <property type="entry name" value="MAJOR FACILITATOR SUPERFAMILY MULTIDRUG TRANSPORTER MFSC"/>
    <property type="match status" value="1"/>
</dbReference>
<feature type="transmembrane region" description="Helical" evidence="9">
    <location>
        <begin position="174"/>
        <end position="194"/>
    </location>
</feature>
<feature type="transmembrane region" description="Helical" evidence="9">
    <location>
        <begin position="144"/>
        <end position="162"/>
    </location>
</feature>
<comment type="caution">
    <text evidence="11">The sequence shown here is derived from an EMBL/GenBank/DDBJ whole genome shotgun (WGS) entry which is preliminary data.</text>
</comment>
<dbReference type="CDD" id="cd17321">
    <property type="entry name" value="MFS_MMR_MDR_like"/>
    <property type="match status" value="1"/>
</dbReference>
<feature type="transmembrane region" description="Helical" evidence="9">
    <location>
        <begin position="16"/>
        <end position="36"/>
    </location>
</feature>
<evidence type="ECO:0000313" key="12">
    <source>
        <dbReference type="Proteomes" id="UP000256541"/>
    </source>
</evidence>
<evidence type="ECO:0000256" key="9">
    <source>
        <dbReference type="SAM" id="Phobius"/>
    </source>
</evidence>
<evidence type="ECO:0000256" key="8">
    <source>
        <dbReference type="SAM" id="MobiDB-lite"/>
    </source>
</evidence>
<dbReference type="RefSeq" id="WP_116412980.1">
    <property type="nucleotide sequence ID" value="NZ_NBXB01000045.1"/>
</dbReference>
<dbReference type="PROSITE" id="PS50850">
    <property type="entry name" value="MFS"/>
    <property type="match status" value="1"/>
</dbReference>
<dbReference type="InterPro" id="IPR011701">
    <property type="entry name" value="MFS"/>
</dbReference>
<dbReference type="Proteomes" id="UP000256541">
    <property type="component" value="Unassembled WGS sequence"/>
</dbReference>
<keyword evidence="4" id="KW-1003">Cell membrane</keyword>
<comment type="subcellular location">
    <subcellularLocation>
        <location evidence="1">Cell membrane</location>
        <topology evidence="1">Multi-pass membrane protein</topology>
    </subcellularLocation>
</comment>
<keyword evidence="3" id="KW-0813">Transport</keyword>
<evidence type="ECO:0000256" key="2">
    <source>
        <dbReference type="ARBA" id="ARBA00008537"/>
    </source>
</evidence>